<dbReference type="Gene3D" id="3.80.10.10">
    <property type="entry name" value="Ribonuclease Inhibitor"/>
    <property type="match status" value="1"/>
</dbReference>
<dbReference type="InParanoid" id="A0A067PMW2"/>
<protein>
    <recommendedName>
        <fullName evidence="3">F-box domain-containing protein</fullName>
    </recommendedName>
</protein>
<dbReference type="InterPro" id="IPR032675">
    <property type="entry name" value="LRR_dom_sf"/>
</dbReference>
<evidence type="ECO:0000313" key="1">
    <source>
        <dbReference type="EMBL" id="KDQ56138.1"/>
    </source>
</evidence>
<dbReference type="AlphaFoldDB" id="A0A067PMW2"/>
<dbReference type="HOGENOM" id="CLU_678046_0_0_1"/>
<proteinExistence type="predicted"/>
<dbReference type="EMBL" id="KL197723">
    <property type="protein sequence ID" value="KDQ56138.1"/>
    <property type="molecule type" value="Genomic_DNA"/>
</dbReference>
<accession>A0A067PMW2</accession>
<keyword evidence="2" id="KW-1185">Reference proteome</keyword>
<dbReference type="Proteomes" id="UP000027265">
    <property type="component" value="Unassembled WGS sequence"/>
</dbReference>
<organism evidence="1 2">
    <name type="scientific">Jaapia argillacea MUCL 33604</name>
    <dbReference type="NCBI Taxonomy" id="933084"/>
    <lineage>
        <taxon>Eukaryota</taxon>
        <taxon>Fungi</taxon>
        <taxon>Dikarya</taxon>
        <taxon>Basidiomycota</taxon>
        <taxon>Agaricomycotina</taxon>
        <taxon>Agaricomycetes</taxon>
        <taxon>Agaricomycetidae</taxon>
        <taxon>Jaapiales</taxon>
        <taxon>Jaapiaceae</taxon>
        <taxon>Jaapia</taxon>
    </lineage>
</organism>
<gene>
    <name evidence="1" type="ORF">JAAARDRAFT_321826</name>
</gene>
<dbReference type="SUPFAM" id="SSF52047">
    <property type="entry name" value="RNI-like"/>
    <property type="match status" value="1"/>
</dbReference>
<sequence>MVAKPIVPDELLEQIIDIVAGAAPNFLTGYHDHDKTASDVLAFLLACAVACQACLPRCRYYLFGNIAIKTPQMRSKFQNLVEESQPWGPVMYVRGLFVKCGLQDDITADRPFLEAVSKLTSLQSLEFRGTNYIWGDLSGKVFGPLVHLHDLTLVDCSFVQRDLWRILQSCPRLIQLRLRFVTISDWENADEIELPAEPTHRIEYLDVGAGCARVVDWFVRGYLDPSALRTLYIDTEGYRPFVRVARQLLCQVGPSLKTLSLALPEDANEFDFFRNELDLSPLTHLETIKFDALEHEALSCIVPLLSRVRPEYLTEVSIRSFFMTNSRQCTENCTRAVERCLLQFPRLRRLTSRVWPGSEADNSSFFQQKFVELVQSGVKVEVGGDEESFRPVSLSDSVDLPTSRRS</sequence>
<evidence type="ECO:0000313" key="2">
    <source>
        <dbReference type="Proteomes" id="UP000027265"/>
    </source>
</evidence>
<name>A0A067PMW2_9AGAM</name>
<reference evidence="2" key="1">
    <citation type="journal article" date="2014" name="Proc. Natl. Acad. Sci. U.S.A.">
        <title>Extensive sampling of basidiomycete genomes demonstrates inadequacy of the white-rot/brown-rot paradigm for wood decay fungi.</title>
        <authorList>
            <person name="Riley R."/>
            <person name="Salamov A.A."/>
            <person name="Brown D.W."/>
            <person name="Nagy L.G."/>
            <person name="Floudas D."/>
            <person name="Held B.W."/>
            <person name="Levasseur A."/>
            <person name="Lombard V."/>
            <person name="Morin E."/>
            <person name="Otillar R."/>
            <person name="Lindquist E.A."/>
            <person name="Sun H."/>
            <person name="LaButti K.M."/>
            <person name="Schmutz J."/>
            <person name="Jabbour D."/>
            <person name="Luo H."/>
            <person name="Baker S.E."/>
            <person name="Pisabarro A.G."/>
            <person name="Walton J.D."/>
            <person name="Blanchette R.A."/>
            <person name="Henrissat B."/>
            <person name="Martin F."/>
            <person name="Cullen D."/>
            <person name="Hibbett D.S."/>
            <person name="Grigoriev I.V."/>
        </authorList>
    </citation>
    <scope>NUCLEOTIDE SEQUENCE [LARGE SCALE GENOMIC DNA]</scope>
    <source>
        <strain evidence="2">MUCL 33604</strain>
    </source>
</reference>
<evidence type="ECO:0008006" key="3">
    <source>
        <dbReference type="Google" id="ProtNLM"/>
    </source>
</evidence>